<comment type="cofactor">
    <cofactor evidence="2 11">
        <name>Mg(2+)</name>
        <dbReference type="ChEBI" id="CHEBI:18420"/>
    </cofactor>
</comment>
<keyword evidence="8 11" id="KW-0067">ATP-binding</keyword>
<name>A0ABS1E6A7_9GAMM</name>
<accession>A0ABS1E6A7</accession>
<comment type="similarity">
    <text evidence="11">Belongs to the Thz kinase family.</text>
</comment>
<evidence type="ECO:0000256" key="9">
    <source>
        <dbReference type="ARBA" id="ARBA00022842"/>
    </source>
</evidence>
<dbReference type="InterPro" id="IPR029056">
    <property type="entry name" value="Ribokinase-like"/>
</dbReference>
<evidence type="ECO:0000256" key="8">
    <source>
        <dbReference type="ARBA" id="ARBA00022840"/>
    </source>
</evidence>
<keyword evidence="9 11" id="KW-0460">Magnesium</keyword>
<evidence type="ECO:0000256" key="6">
    <source>
        <dbReference type="ARBA" id="ARBA00022741"/>
    </source>
</evidence>
<gene>
    <name evidence="11" type="primary">thiM</name>
    <name evidence="12" type="ORF">CKO13_04755</name>
</gene>
<dbReference type="PRINTS" id="PR01099">
    <property type="entry name" value="HYETHTZKNASE"/>
</dbReference>
<comment type="function">
    <text evidence="11">Catalyzes the phosphorylation of the hydroxyl group of 4-methyl-5-beta-hydroxyethylthiazole (THZ).</text>
</comment>
<feature type="binding site" evidence="11">
    <location>
        <position position="167"/>
    </location>
    <ligand>
        <name>ATP</name>
        <dbReference type="ChEBI" id="CHEBI:30616"/>
    </ligand>
</feature>
<proteinExistence type="inferred from homology"/>
<evidence type="ECO:0000313" key="12">
    <source>
        <dbReference type="EMBL" id="MBK1726344.1"/>
    </source>
</evidence>
<keyword evidence="13" id="KW-1185">Reference proteome</keyword>
<keyword evidence="4 11" id="KW-0808">Transferase</keyword>
<feature type="binding site" evidence="11">
    <location>
        <position position="194"/>
    </location>
    <ligand>
        <name>substrate</name>
    </ligand>
</feature>
<evidence type="ECO:0000256" key="5">
    <source>
        <dbReference type="ARBA" id="ARBA00022723"/>
    </source>
</evidence>
<dbReference type="EMBL" id="NRSH01000036">
    <property type="protein sequence ID" value="MBK1726344.1"/>
    <property type="molecule type" value="Genomic_DNA"/>
</dbReference>
<evidence type="ECO:0000256" key="4">
    <source>
        <dbReference type="ARBA" id="ARBA00022679"/>
    </source>
</evidence>
<reference evidence="12 13" key="1">
    <citation type="journal article" date="2020" name="Microorganisms">
        <title>Osmotic Adaptation and Compatible Solute Biosynthesis of Phototrophic Bacteria as Revealed from Genome Analyses.</title>
        <authorList>
            <person name="Imhoff J.F."/>
            <person name="Rahn T."/>
            <person name="Kunzel S."/>
            <person name="Keller A."/>
            <person name="Neulinger S.C."/>
        </authorList>
    </citation>
    <scope>NUCLEOTIDE SEQUENCE [LARGE SCALE GENOMIC DNA]</scope>
    <source>
        <strain evidence="12 13">DSM 15116</strain>
    </source>
</reference>
<dbReference type="Proteomes" id="UP000738126">
    <property type="component" value="Unassembled WGS sequence"/>
</dbReference>
<keyword evidence="5 11" id="KW-0479">Metal-binding</keyword>
<dbReference type="GO" id="GO:0016301">
    <property type="term" value="F:kinase activity"/>
    <property type="evidence" value="ECO:0007669"/>
    <property type="project" value="UniProtKB-KW"/>
</dbReference>
<sequence length="269" mass="27327">MPSEPNPGADLARVRDTAPLIHNITNLVAMTPMANVLLALGASPAMGHAREEVADLTALAGALTVNIGTPSPHWAEAMAEAAAAAEASGTPWVLDPVAVGATPYRRRIAGELLARRPTVIRGNASEIRSLAAEQGSGRGVDSTESTRAVAEEARRLAEQTGSVVAVTGEADLVTDGPRAFWVHGGHPLMARVTALGCALTGVVAAFVATAEDDDALAATASALACYAAAGERAAEHACGPGSFAGHFLDTLYGLTGEGLEARLQAAAPR</sequence>
<evidence type="ECO:0000256" key="1">
    <source>
        <dbReference type="ARBA" id="ARBA00001771"/>
    </source>
</evidence>
<dbReference type="NCBIfam" id="NF006830">
    <property type="entry name" value="PRK09355.1"/>
    <property type="match status" value="1"/>
</dbReference>
<dbReference type="InterPro" id="IPR000417">
    <property type="entry name" value="Hyethyz_kinase"/>
</dbReference>
<evidence type="ECO:0000256" key="7">
    <source>
        <dbReference type="ARBA" id="ARBA00022777"/>
    </source>
</evidence>
<protein>
    <recommendedName>
        <fullName evidence="11">Hydroxyethylthiazole kinase</fullName>
        <ecNumber evidence="11">2.7.1.50</ecNumber>
    </recommendedName>
    <alternativeName>
        <fullName evidence="11">4-methyl-5-beta-hydroxyethylthiazole kinase</fullName>
        <shortName evidence="11">TH kinase</shortName>
        <shortName evidence="11">Thz kinase</shortName>
    </alternativeName>
</protein>
<keyword evidence="6 11" id="KW-0547">Nucleotide-binding</keyword>
<dbReference type="NCBIfam" id="TIGR00694">
    <property type="entry name" value="thiM"/>
    <property type="match status" value="1"/>
</dbReference>
<comment type="pathway">
    <text evidence="3 11">Cofactor biosynthesis; thiamine diphosphate biosynthesis; 4-methyl-5-(2-phosphoethyl)-thiazole from 5-(2-hydroxyethyl)-4-methylthiazole: step 1/1.</text>
</comment>
<evidence type="ECO:0000256" key="11">
    <source>
        <dbReference type="HAMAP-Rule" id="MF_00228"/>
    </source>
</evidence>
<comment type="caution">
    <text evidence="12">The sequence shown here is derived from an EMBL/GenBank/DDBJ whole genome shotgun (WGS) entry which is preliminary data.</text>
</comment>
<dbReference type="PIRSF" id="PIRSF000513">
    <property type="entry name" value="Thz_kinase"/>
    <property type="match status" value="1"/>
</dbReference>
<dbReference type="RefSeq" id="WP_200257383.1">
    <property type="nucleotide sequence ID" value="NZ_NRSH01000036.1"/>
</dbReference>
<evidence type="ECO:0000256" key="2">
    <source>
        <dbReference type="ARBA" id="ARBA00001946"/>
    </source>
</evidence>
<dbReference type="Gene3D" id="3.40.1190.20">
    <property type="match status" value="1"/>
</dbReference>
<comment type="catalytic activity">
    <reaction evidence="1 11">
        <text>5-(2-hydroxyethyl)-4-methylthiazole + ATP = 4-methyl-5-(2-phosphooxyethyl)-thiazole + ADP + H(+)</text>
        <dbReference type="Rhea" id="RHEA:24212"/>
        <dbReference type="ChEBI" id="CHEBI:15378"/>
        <dbReference type="ChEBI" id="CHEBI:17957"/>
        <dbReference type="ChEBI" id="CHEBI:30616"/>
        <dbReference type="ChEBI" id="CHEBI:58296"/>
        <dbReference type="ChEBI" id="CHEBI:456216"/>
        <dbReference type="EC" id="2.7.1.50"/>
    </reaction>
</comment>
<dbReference type="Pfam" id="PF02110">
    <property type="entry name" value="HK"/>
    <property type="match status" value="1"/>
</dbReference>
<dbReference type="HAMAP" id="MF_00228">
    <property type="entry name" value="Thz_kinase"/>
    <property type="match status" value="1"/>
</dbReference>
<keyword evidence="7 11" id="KW-0418">Kinase</keyword>
<keyword evidence="10 11" id="KW-0784">Thiamine biosynthesis</keyword>
<dbReference type="SUPFAM" id="SSF53613">
    <property type="entry name" value="Ribokinase-like"/>
    <property type="match status" value="1"/>
</dbReference>
<dbReference type="EC" id="2.7.1.50" evidence="11"/>
<feature type="binding site" evidence="11">
    <location>
        <position position="46"/>
    </location>
    <ligand>
        <name>substrate</name>
    </ligand>
</feature>
<feature type="binding site" evidence="11">
    <location>
        <position position="121"/>
    </location>
    <ligand>
        <name>ATP</name>
        <dbReference type="ChEBI" id="CHEBI:30616"/>
    </ligand>
</feature>
<dbReference type="CDD" id="cd01170">
    <property type="entry name" value="THZ_kinase"/>
    <property type="match status" value="1"/>
</dbReference>
<evidence type="ECO:0000313" key="13">
    <source>
        <dbReference type="Proteomes" id="UP000738126"/>
    </source>
</evidence>
<organism evidence="12 13">
    <name type="scientific">Halorhodospira neutriphila</name>
    <dbReference type="NCBI Taxonomy" id="168379"/>
    <lineage>
        <taxon>Bacteria</taxon>
        <taxon>Pseudomonadati</taxon>
        <taxon>Pseudomonadota</taxon>
        <taxon>Gammaproteobacteria</taxon>
        <taxon>Chromatiales</taxon>
        <taxon>Ectothiorhodospiraceae</taxon>
        <taxon>Halorhodospira</taxon>
    </lineage>
</organism>
<evidence type="ECO:0000256" key="10">
    <source>
        <dbReference type="ARBA" id="ARBA00022977"/>
    </source>
</evidence>
<evidence type="ECO:0000256" key="3">
    <source>
        <dbReference type="ARBA" id="ARBA00004868"/>
    </source>
</evidence>